<organism evidence="2 3">
    <name type="scientific">Williamwhitmania taraxaci</name>
    <dbReference type="NCBI Taxonomy" id="1640674"/>
    <lineage>
        <taxon>Bacteria</taxon>
        <taxon>Pseudomonadati</taxon>
        <taxon>Bacteroidota</taxon>
        <taxon>Bacteroidia</taxon>
        <taxon>Bacteroidales</taxon>
        <taxon>Williamwhitmaniaceae</taxon>
        <taxon>Williamwhitmania</taxon>
    </lineage>
</organism>
<dbReference type="RefSeq" id="WP_092437598.1">
    <property type="nucleotide sequence ID" value="NZ_FMYP01000023.1"/>
</dbReference>
<feature type="compositionally biased region" description="Basic and acidic residues" evidence="1">
    <location>
        <begin position="412"/>
        <end position="440"/>
    </location>
</feature>
<dbReference type="EMBL" id="FMYP01000023">
    <property type="protein sequence ID" value="SDC25895.1"/>
    <property type="molecule type" value="Genomic_DNA"/>
</dbReference>
<evidence type="ECO:0000313" key="3">
    <source>
        <dbReference type="Proteomes" id="UP000199452"/>
    </source>
</evidence>
<accession>A0A1G6K5L2</accession>
<keyword evidence="3" id="KW-1185">Reference proteome</keyword>
<gene>
    <name evidence="2" type="ORF">SAMN05216323_10239</name>
</gene>
<proteinExistence type="predicted"/>
<evidence type="ECO:0000256" key="1">
    <source>
        <dbReference type="SAM" id="MobiDB-lite"/>
    </source>
</evidence>
<feature type="region of interest" description="Disordered" evidence="1">
    <location>
        <begin position="408"/>
        <end position="447"/>
    </location>
</feature>
<dbReference type="STRING" id="1640674.SAMN05216323_10239"/>
<dbReference type="Proteomes" id="UP000199452">
    <property type="component" value="Unassembled WGS sequence"/>
</dbReference>
<name>A0A1G6K5L2_9BACT</name>
<protein>
    <submittedName>
        <fullName evidence="2">Uncharacterized protein</fullName>
    </submittedName>
</protein>
<sequence length="447" mass="51892">MTKQKRGAAVAPKVQEAQQRNEMNRRFKTFIAEQSSPEIAEQLTPFEYELIYYCKTGGVKIVPTSSSSNHFTKEELEDIKRYIIYLLKDKQCTMFHGKPKVSLYDILTLGIPFLQFLKINYEEPDKNTPMLEAVFGPMKVIEKQFQDYIIAFYQVSYTVGAIWSRYERGFCYIYPDKVYTGEHKIRTLAFIASRHNSETRKFKIDGHSREAMRVAWFHFNDPIKHLKYHDLTPAELGIEHPQQDKLLQVYIQKHAIHRINERLDSIRQGGATGSIFLSLEKPETIVIRKNQILIALRYNSVKVGYFVATVEDDALLLRTFLFITSNGTPEGNLLKQLTGLQMLDKKYLAIDKLSSFVAKEVTENTQIREIFDKVGCGELFDEKIYNYCEQEFLSKHTPAVKLPSYITNDATEVPRQEEEKPTDYEVKTETLEKVSLKQRTEQAPCEQ</sequence>
<dbReference type="OrthoDB" id="638838at2"/>
<dbReference type="AlphaFoldDB" id="A0A1G6K5L2"/>
<reference evidence="2 3" key="1">
    <citation type="submission" date="2016-09" db="EMBL/GenBank/DDBJ databases">
        <authorList>
            <person name="Capua I."/>
            <person name="De Benedictis P."/>
            <person name="Joannis T."/>
            <person name="Lombin L.H."/>
            <person name="Cattoli G."/>
        </authorList>
    </citation>
    <scope>NUCLEOTIDE SEQUENCE [LARGE SCALE GENOMIC DNA]</scope>
    <source>
        <strain evidence="2 3">A7P-90m</strain>
    </source>
</reference>
<evidence type="ECO:0000313" key="2">
    <source>
        <dbReference type="EMBL" id="SDC25895.1"/>
    </source>
</evidence>